<feature type="region of interest" description="Disordered" evidence="1">
    <location>
        <begin position="81"/>
        <end position="100"/>
    </location>
</feature>
<protein>
    <submittedName>
        <fullName evidence="3">Uncharacterized protein</fullName>
    </submittedName>
</protein>
<proteinExistence type="predicted"/>
<evidence type="ECO:0000313" key="3">
    <source>
        <dbReference type="EMBL" id="MTG99415.1"/>
    </source>
</evidence>
<evidence type="ECO:0000256" key="1">
    <source>
        <dbReference type="SAM" id="MobiDB-lite"/>
    </source>
</evidence>
<dbReference type="EMBL" id="WMJX01000078">
    <property type="protein sequence ID" value="MTG99415.1"/>
    <property type="molecule type" value="Genomic_DNA"/>
</dbReference>
<dbReference type="AlphaFoldDB" id="A0A6I3LTW3"/>
<comment type="caution">
    <text evidence="3">The sequence shown here is derived from an EMBL/GenBank/DDBJ whole genome shotgun (WGS) entry which is preliminary data.</text>
</comment>
<gene>
    <name evidence="3" type="ORF">GJV76_15015</name>
</gene>
<dbReference type="RefSeq" id="WP_155093402.1">
    <property type="nucleotide sequence ID" value="NZ_WMJX01000078.1"/>
</dbReference>
<keyword evidence="2" id="KW-0732">Signal</keyword>
<evidence type="ECO:0000256" key="2">
    <source>
        <dbReference type="SAM" id="SignalP"/>
    </source>
</evidence>
<feature type="chain" id="PRO_5026080615" evidence="2">
    <location>
        <begin position="21"/>
        <end position="100"/>
    </location>
</feature>
<organism evidence="3 4">
    <name type="scientific">Myroides albus</name>
    <dbReference type="NCBI Taxonomy" id="2562892"/>
    <lineage>
        <taxon>Bacteria</taxon>
        <taxon>Pseudomonadati</taxon>
        <taxon>Bacteroidota</taxon>
        <taxon>Flavobacteriia</taxon>
        <taxon>Flavobacteriales</taxon>
        <taxon>Flavobacteriaceae</taxon>
        <taxon>Myroides</taxon>
    </lineage>
</organism>
<reference evidence="3 4" key="1">
    <citation type="submission" date="2019-11" db="EMBL/GenBank/DDBJ databases">
        <title>Genome of Strain BIT-d1.</title>
        <authorList>
            <person name="Yang Y."/>
        </authorList>
    </citation>
    <scope>NUCLEOTIDE SEQUENCE [LARGE SCALE GENOMIC DNA]</scope>
    <source>
        <strain evidence="3 4">BIT-d1</strain>
    </source>
</reference>
<keyword evidence="4" id="KW-1185">Reference proteome</keyword>
<sequence length="100" mass="11683">MKKIVSALAIAVLFSFSLSAQDVKSNTKEQKQICTHVCTQDCNQDCEHIKNHYNRHLNCDENCKATYDCAAFSREYKQNHKKHCNEQQHNHRRCSDQRNA</sequence>
<evidence type="ECO:0000313" key="4">
    <source>
        <dbReference type="Proteomes" id="UP000438760"/>
    </source>
</evidence>
<feature type="signal peptide" evidence="2">
    <location>
        <begin position="1"/>
        <end position="20"/>
    </location>
</feature>
<name>A0A6I3LTW3_9FLAO</name>
<accession>A0A6I3LTW3</accession>
<dbReference type="Proteomes" id="UP000438760">
    <property type="component" value="Unassembled WGS sequence"/>
</dbReference>